<evidence type="ECO:0000256" key="3">
    <source>
        <dbReference type="ARBA" id="ARBA00022692"/>
    </source>
</evidence>
<dbReference type="Pfam" id="PF01169">
    <property type="entry name" value="GDT1"/>
    <property type="match status" value="1"/>
</dbReference>
<protein>
    <recommendedName>
        <fullName evidence="6">GDT1 family protein</fullName>
    </recommendedName>
</protein>
<dbReference type="InterPro" id="IPR001727">
    <property type="entry name" value="GDT1-like"/>
</dbReference>
<keyword evidence="8" id="KW-1185">Reference proteome</keyword>
<dbReference type="AlphaFoldDB" id="A0A2A4HW87"/>
<evidence type="ECO:0000313" key="7">
    <source>
        <dbReference type="EMBL" id="PCG07948.1"/>
    </source>
</evidence>
<dbReference type="Proteomes" id="UP000218784">
    <property type="component" value="Unassembled WGS sequence"/>
</dbReference>
<reference evidence="7 8" key="1">
    <citation type="submission" date="2017-09" db="EMBL/GenBank/DDBJ databases">
        <title>Sphingomonas ginsenosidimutans KACC 14949, whole genome shotgun sequence.</title>
        <authorList>
            <person name="Feng G."/>
            <person name="Zhu H."/>
        </authorList>
    </citation>
    <scope>NUCLEOTIDE SEQUENCE [LARGE SCALE GENOMIC DNA]</scope>
    <source>
        <strain evidence="7 8">KACC 14949</strain>
    </source>
</reference>
<dbReference type="EMBL" id="NWVD01000009">
    <property type="protein sequence ID" value="PCG07948.1"/>
    <property type="molecule type" value="Genomic_DNA"/>
</dbReference>
<name>A0A2A4HW87_9SPHN</name>
<keyword evidence="4 6" id="KW-1133">Transmembrane helix</keyword>
<evidence type="ECO:0000256" key="6">
    <source>
        <dbReference type="RuleBase" id="RU365102"/>
    </source>
</evidence>
<evidence type="ECO:0000313" key="8">
    <source>
        <dbReference type="Proteomes" id="UP000218784"/>
    </source>
</evidence>
<evidence type="ECO:0000256" key="2">
    <source>
        <dbReference type="ARBA" id="ARBA00009190"/>
    </source>
</evidence>
<comment type="similarity">
    <text evidence="2 6">Belongs to the GDT1 family.</text>
</comment>
<proteinExistence type="inferred from homology"/>
<feature type="transmembrane region" description="Helical" evidence="6">
    <location>
        <begin position="35"/>
        <end position="62"/>
    </location>
</feature>
<gene>
    <name evidence="7" type="ORF">COA17_15790</name>
</gene>
<sequence length="188" mass="19075">MDALMAALVLGAITQAGDRTPWLAAILADRWRMPALVVAAAAVALAANYAIGVAAGLAVAPLLTPEARLLLLALALLLAGLGTGWRHRRPDDLAGWRIGRLATALLGLFVMVLGDRMQFVAAALGARSVLPWAAAVGATIGALAVVATAAAMGEAAWQRLPHRAIRLGSAAVLTVAGVITGLTAVSLI</sequence>
<dbReference type="GO" id="GO:0016020">
    <property type="term" value="C:membrane"/>
    <property type="evidence" value="ECO:0007669"/>
    <property type="project" value="UniProtKB-SubCell"/>
</dbReference>
<feature type="transmembrane region" description="Helical" evidence="6">
    <location>
        <begin position="98"/>
        <end position="117"/>
    </location>
</feature>
<evidence type="ECO:0000256" key="1">
    <source>
        <dbReference type="ARBA" id="ARBA00004141"/>
    </source>
</evidence>
<dbReference type="GO" id="GO:0046873">
    <property type="term" value="F:metal ion transmembrane transporter activity"/>
    <property type="evidence" value="ECO:0007669"/>
    <property type="project" value="InterPro"/>
</dbReference>
<comment type="subcellular location">
    <subcellularLocation>
        <location evidence="1 6">Membrane</location>
        <topology evidence="1 6">Multi-pass membrane protein</topology>
    </subcellularLocation>
</comment>
<evidence type="ECO:0000256" key="4">
    <source>
        <dbReference type="ARBA" id="ARBA00022989"/>
    </source>
</evidence>
<feature type="transmembrane region" description="Helical" evidence="6">
    <location>
        <begin position="164"/>
        <end position="187"/>
    </location>
</feature>
<feature type="transmembrane region" description="Helical" evidence="6">
    <location>
        <begin position="129"/>
        <end position="152"/>
    </location>
</feature>
<feature type="transmembrane region" description="Helical" evidence="6">
    <location>
        <begin position="69"/>
        <end position="86"/>
    </location>
</feature>
<keyword evidence="3 6" id="KW-0812">Transmembrane</keyword>
<organism evidence="7 8">
    <name type="scientific">Sphingomonas ginsenosidimutans</name>
    <dbReference type="NCBI Taxonomy" id="862134"/>
    <lineage>
        <taxon>Bacteria</taxon>
        <taxon>Pseudomonadati</taxon>
        <taxon>Pseudomonadota</taxon>
        <taxon>Alphaproteobacteria</taxon>
        <taxon>Sphingomonadales</taxon>
        <taxon>Sphingomonadaceae</taxon>
        <taxon>Sphingomonas</taxon>
    </lineage>
</organism>
<accession>A0A2A4HW87</accession>
<comment type="caution">
    <text evidence="7">The sequence shown here is derived from an EMBL/GenBank/DDBJ whole genome shotgun (WGS) entry which is preliminary data.</text>
</comment>
<keyword evidence="5 6" id="KW-0472">Membrane</keyword>
<evidence type="ECO:0000256" key="5">
    <source>
        <dbReference type="ARBA" id="ARBA00023136"/>
    </source>
</evidence>